<accession>A0A5D0XUF0</accession>
<evidence type="ECO:0000313" key="2">
    <source>
        <dbReference type="EMBL" id="TYD00279.1"/>
    </source>
</evidence>
<dbReference type="EMBL" id="VSLD01000001">
    <property type="protein sequence ID" value="TYD00279.1"/>
    <property type="molecule type" value="Genomic_DNA"/>
</dbReference>
<proteinExistence type="predicted"/>
<comment type="caution">
    <text evidence="2">The sequence shown here is derived from an EMBL/GenBank/DDBJ whole genome shotgun (WGS) entry which is preliminary data.</text>
</comment>
<protein>
    <submittedName>
        <fullName evidence="2">DUF695 domain-containing protein</fullName>
    </submittedName>
</protein>
<sequence length="411" mass="45846">MARAPASLDDGRCAQEAPRALSTMAPFHACWVSRSRRSVPMDPQAPGPYGVDSLGSEHPGHQQKIAGIMGRVRRRWVRPRGTGRDPVGAFWRWWTDDGEELLTAATRAGDLDAYAKVMTRRVTAMARGLEWETRPGADAEHTLYVSGGSDASLRAVAERWFRASPPPGRRWDFAPARSAKPEMLEATITYRGRTFDLTRTRVHAAVRRAGDGFIVSVFNPGFTGRWDDEYGLCVLLLEWLLGEDDVHRWVRRTDCIVHDVVDSIPALELPARVAEFAAGQRPSDWLLLEGTFGNGRPVRVRVRRPLRWIENPRSDLHTALTVPFDADDRGLPCATAENTLRRLEDALVEELGARGMLVAAETSGGVRTLHVYSDSEDPKARAVLHGAARRTRGARVRHTLDPIWKKVQDFA</sequence>
<evidence type="ECO:0000313" key="3">
    <source>
        <dbReference type="Proteomes" id="UP000323410"/>
    </source>
</evidence>
<gene>
    <name evidence="2" type="ORF">FQ377_02125</name>
</gene>
<name>A0A5D0XUF0_9MICC</name>
<dbReference type="OrthoDB" id="3828153at2"/>
<feature type="region of interest" description="Disordered" evidence="1">
    <location>
        <begin position="41"/>
        <end position="61"/>
    </location>
</feature>
<keyword evidence="3" id="KW-1185">Reference proteome</keyword>
<dbReference type="AlphaFoldDB" id="A0A5D0XUF0"/>
<reference evidence="2 3" key="1">
    <citation type="submission" date="2019-08" db="EMBL/GenBank/DDBJ databases">
        <title>Genone of Arthrobacter echini P9.</title>
        <authorList>
            <person name="Bowman J.P."/>
        </authorList>
    </citation>
    <scope>NUCLEOTIDE SEQUENCE [LARGE SCALE GENOMIC DNA]</scope>
    <source>
        <strain evidence="2 3">P9</strain>
    </source>
</reference>
<dbReference type="Proteomes" id="UP000323410">
    <property type="component" value="Unassembled WGS sequence"/>
</dbReference>
<evidence type="ECO:0000256" key="1">
    <source>
        <dbReference type="SAM" id="MobiDB-lite"/>
    </source>
</evidence>
<organism evidence="2 3">
    <name type="scientific">Arthrobacter echini</name>
    <dbReference type="NCBI Taxonomy" id="1529066"/>
    <lineage>
        <taxon>Bacteria</taxon>
        <taxon>Bacillati</taxon>
        <taxon>Actinomycetota</taxon>
        <taxon>Actinomycetes</taxon>
        <taxon>Micrococcales</taxon>
        <taxon>Micrococcaceae</taxon>
        <taxon>Arthrobacter</taxon>
    </lineage>
</organism>